<dbReference type="VEuPathDB" id="FungiDB:P175DRAFT_0126892"/>
<dbReference type="Pfam" id="PF07632">
    <property type="entry name" value="Sde182_NH-like"/>
    <property type="match status" value="1"/>
</dbReference>
<dbReference type="Proteomes" id="UP000244073">
    <property type="component" value="Unassembled WGS sequence"/>
</dbReference>
<dbReference type="InterPro" id="IPR036452">
    <property type="entry name" value="Ribo_hydro-like"/>
</dbReference>
<dbReference type="Gene3D" id="3.90.245.10">
    <property type="entry name" value="Ribonucleoside hydrolase-like"/>
    <property type="match status" value="1"/>
</dbReference>
<organism evidence="2 3">
    <name type="scientific">Aspergillus ochraceoroseus IBT 24754</name>
    <dbReference type="NCBI Taxonomy" id="1392256"/>
    <lineage>
        <taxon>Eukaryota</taxon>
        <taxon>Fungi</taxon>
        <taxon>Dikarya</taxon>
        <taxon>Ascomycota</taxon>
        <taxon>Pezizomycotina</taxon>
        <taxon>Eurotiomycetes</taxon>
        <taxon>Eurotiomycetidae</taxon>
        <taxon>Eurotiales</taxon>
        <taxon>Aspergillaceae</taxon>
        <taxon>Aspergillus</taxon>
        <taxon>Aspergillus subgen. Nidulantes</taxon>
    </lineage>
</organism>
<protein>
    <recommendedName>
        <fullName evidence="1">Cellulose-binding Sde182 nucleoside hydrolase-like domain-containing protein</fullName>
    </recommendedName>
</protein>
<proteinExistence type="predicted"/>
<evidence type="ECO:0000313" key="3">
    <source>
        <dbReference type="Proteomes" id="UP000244073"/>
    </source>
</evidence>
<name>A0A2T5M156_9EURO</name>
<reference evidence="2 3" key="1">
    <citation type="journal article" date="2018" name="Proc. Natl. Acad. Sci. U.S.A.">
        <title>Linking secondary metabolites to gene clusters through genome sequencing of six diverse Aspergillus species.</title>
        <authorList>
            <person name="Kaerboelling I."/>
            <person name="Vesth T.C."/>
            <person name="Frisvad J.C."/>
            <person name="Nybo J.L."/>
            <person name="Theobald S."/>
            <person name="Kuo A."/>
            <person name="Bowyer P."/>
            <person name="Matsuda Y."/>
            <person name="Mondo S."/>
            <person name="Lyhne E.K."/>
            <person name="Kogle M.E."/>
            <person name="Clum A."/>
            <person name="Lipzen A."/>
            <person name="Salamov A."/>
            <person name="Ngan C.Y."/>
            <person name="Daum C."/>
            <person name="Chiniquy J."/>
            <person name="Barry K."/>
            <person name="LaButti K."/>
            <person name="Haridas S."/>
            <person name="Simmons B.A."/>
            <person name="Magnuson J.K."/>
            <person name="Mortensen U.H."/>
            <person name="Larsen T.O."/>
            <person name="Grigoriev I.V."/>
            <person name="Baker S.E."/>
            <person name="Andersen M.R."/>
        </authorList>
    </citation>
    <scope>NUCLEOTIDE SEQUENCE [LARGE SCALE GENOMIC DNA]</scope>
    <source>
        <strain evidence="2 3">IBT 24754</strain>
    </source>
</reference>
<accession>A0A2T5M156</accession>
<feature type="domain" description="Cellulose-binding Sde182 nucleoside hydrolase-like" evidence="1">
    <location>
        <begin position="10"/>
        <end position="47"/>
    </location>
</feature>
<dbReference type="GO" id="GO:0016799">
    <property type="term" value="F:hydrolase activity, hydrolyzing N-glycosyl compounds"/>
    <property type="evidence" value="ECO:0007669"/>
    <property type="project" value="InterPro"/>
</dbReference>
<dbReference type="AlphaFoldDB" id="A0A2T5M156"/>
<gene>
    <name evidence="2" type="ORF">P175DRAFT_0126892</name>
</gene>
<dbReference type="InterPro" id="IPR011483">
    <property type="entry name" value="Sde182_NH-like"/>
</dbReference>
<sequence length="68" mass="7873">MQPPRVFRIAIEPDDAQSLVRFLIWGNDFDIKGPVACPSVHPEEMEEKNHPRLCICRLEPEPPRPPEK</sequence>
<comment type="caution">
    <text evidence="2">The sequence shown here is derived from an EMBL/GenBank/DDBJ whole genome shotgun (WGS) entry which is preliminary data.</text>
</comment>
<dbReference type="RefSeq" id="XP_040753652.1">
    <property type="nucleotide sequence ID" value="XM_040892391.1"/>
</dbReference>
<dbReference type="GeneID" id="63809273"/>
<evidence type="ECO:0000259" key="1">
    <source>
        <dbReference type="Pfam" id="PF07632"/>
    </source>
</evidence>
<evidence type="ECO:0000313" key="2">
    <source>
        <dbReference type="EMBL" id="PTU22260.1"/>
    </source>
</evidence>
<dbReference type="EMBL" id="MSFN02000002">
    <property type="protein sequence ID" value="PTU22260.1"/>
    <property type="molecule type" value="Genomic_DNA"/>
</dbReference>
<dbReference type="OrthoDB" id="3592035at2759"/>